<dbReference type="EMBL" id="JBHEZX010000034">
    <property type="protein sequence ID" value="MFC1414996.1"/>
    <property type="molecule type" value="Genomic_DNA"/>
</dbReference>
<evidence type="ECO:0000313" key="8">
    <source>
        <dbReference type="EMBL" id="MFC1414996.1"/>
    </source>
</evidence>
<dbReference type="RefSeq" id="WP_380519450.1">
    <property type="nucleotide sequence ID" value="NZ_JBHEZX010000034.1"/>
</dbReference>
<reference evidence="8 9" key="1">
    <citation type="submission" date="2024-09" db="EMBL/GenBank/DDBJ databases">
        <authorList>
            <person name="Lee S.D."/>
        </authorList>
    </citation>
    <scope>NUCLEOTIDE SEQUENCE [LARGE SCALE GENOMIC DNA]</scope>
    <source>
        <strain evidence="8 9">N1-1</strain>
    </source>
</reference>
<evidence type="ECO:0000313" key="9">
    <source>
        <dbReference type="Proteomes" id="UP001592582"/>
    </source>
</evidence>
<keyword evidence="9" id="KW-1185">Reference proteome</keyword>
<feature type="transmembrane region" description="Helical" evidence="6">
    <location>
        <begin position="12"/>
        <end position="29"/>
    </location>
</feature>
<evidence type="ECO:0000256" key="1">
    <source>
        <dbReference type="ARBA" id="ARBA00004141"/>
    </source>
</evidence>
<proteinExistence type="inferred from homology"/>
<keyword evidence="3 6" id="KW-0812">Transmembrane</keyword>
<feature type="transmembrane region" description="Helical" evidence="6">
    <location>
        <begin position="49"/>
        <end position="69"/>
    </location>
</feature>
<comment type="subcellular location">
    <subcellularLocation>
        <location evidence="1">Membrane</location>
        <topology evidence="1">Multi-pass membrane protein</topology>
    </subcellularLocation>
</comment>
<comment type="caution">
    <text evidence="8">The sequence shown here is derived from an EMBL/GenBank/DDBJ whole genome shotgun (WGS) entry which is preliminary data.</text>
</comment>
<feature type="transmembrane region" description="Helical" evidence="6">
    <location>
        <begin position="116"/>
        <end position="134"/>
    </location>
</feature>
<feature type="transmembrane region" description="Helical" evidence="6">
    <location>
        <begin position="81"/>
        <end position="104"/>
    </location>
</feature>
<evidence type="ECO:0000256" key="2">
    <source>
        <dbReference type="ARBA" id="ARBA00009399"/>
    </source>
</evidence>
<dbReference type="InterPro" id="IPR007267">
    <property type="entry name" value="GtrA_DPMS_TM"/>
</dbReference>
<dbReference type="Pfam" id="PF04138">
    <property type="entry name" value="GtrA_DPMS_TM"/>
    <property type="match status" value="1"/>
</dbReference>
<dbReference type="PANTHER" id="PTHR38459">
    <property type="entry name" value="PROPHAGE BACTOPRENOL-LINKED GLUCOSE TRANSLOCASE HOMOLOG"/>
    <property type="match status" value="1"/>
</dbReference>
<evidence type="ECO:0000256" key="6">
    <source>
        <dbReference type="SAM" id="Phobius"/>
    </source>
</evidence>
<evidence type="ECO:0000259" key="7">
    <source>
        <dbReference type="Pfam" id="PF04138"/>
    </source>
</evidence>
<sequence>MSEITTLGRVRCLLPEVLGFAVAGALAYATDLLVFASLRISQHWPPVEAKIVSAAAACLVAYLGNRFGPYRNRSRHRGARTVALFCALQLAAALVQVACLLTSHYLLGYTSARADLWAGGVIGMTFATALRFWGTRSLVFQRSP</sequence>
<dbReference type="PANTHER" id="PTHR38459:SF6">
    <property type="entry name" value="ARABINOGALACTAN BIOSYNTHESIS RECRUITING PROTEIN RV3789"/>
    <property type="match status" value="1"/>
</dbReference>
<accession>A0ABV6VN39</accession>
<protein>
    <submittedName>
        <fullName evidence="8">GtrA family protein</fullName>
    </submittedName>
</protein>
<dbReference type="Proteomes" id="UP001592582">
    <property type="component" value="Unassembled WGS sequence"/>
</dbReference>
<keyword evidence="4 6" id="KW-1133">Transmembrane helix</keyword>
<dbReference type="InterPro" id="IPR051401">
    <property type="entry name" value="GtrA_CellWall_Glycosyl"/>
</dbReference>
<evidence type="ECO:0000256" key="3">
    <source>
        <dbReference type="ARBA" id="ARBA00022692"/>
    </source>
</evidence>
<keyword evidence="5 6" id="KW-0472">Membrane</keyword>
<organism evidence="8 9">
    <name type="scientific">Streptacidiphilus alkalitolerans</name>
    <dbReference type="NCBI Taxonomy" id="3342712"/>
    <lineage>
        <taxon>Bacteria</taxon>
        <taxon>Bacillati</taxon>
        <taxon>Actinomycetota</taxon>
        <taxon>Actinomycetes</taxon>
        <taxon>Kitasatosporales</taxon>
        <taxon>Streptomycetaceae</taxon>
        <taxon>Streptacidiphilus</taxon>
    </lineage>
</organism>
<evidence type="ECO:0000256" key="5">
    <source>
        <dbReference type="ARBA" id="ARBA00023136"/>
    </source>
</evidence>
<name>A0ABV6VN39_9ACTN</name>
<feature type="domain" description="GtrA/DPMS transmembrane" evidence="7">
    <location>
        <begin position="20"/>
        <end position="140"/>
    </location>
</feature>
<evidence type="ECO:0000256" key="4">
    <source>
        <dbReference type="ARBA" id="ARBA00022989"/>
    </source>
</evidence>
<gene>
    <name evidence="8" type="ORF">ACEZDG_37655</name>
</gene>
<comment type="similarity">
    <text evidence="2">Belongs to the GtrA family.</text>
</comment>